<evidence type="ECO:0000313" key="2">
    <source>
        <dbReference type="Proteomes" id="UP000245375"/>
    </source>
</evidence>
<evidence type="ECO:0000313" key="1">
    <source>
        <dbReference type="EMBL" id="PWH84545.1"/>
    </source>
</evidence>
<dbReference type="OrthoDB" id="954762at2"/>
<accession>A0A2U2X9T5</accession>
<reference evidence="1" key="1">
    <citation type="submission" date="2018-05" db="EMBL/GenBank/DDBJ databases">
        <title>Algibacter marinivivus sp. nov., isolated from sample around a algae.</title>
        <authorList>
            <person name="Zhong X."/>
        </authorList>
    </citation>
    <scope>NUCLEOTIDE SEQUENCE [LARGE SCALE GENOMIC DNA]</scope>
    <source>
        <strain evidence="1">ZY111</strain>
    </source>
</reference>
<sequence length="108" mass="12723">MIDYVQVLNNNKAEALFYYQNNWEQLRIKAIEKGYIDSYQLLETQPTEETPYSFMLITTYKSKLQYHASEANFNMLIEASDGLKLMNEKQPGDFRKVILHNDAVKHLN</sequence>
<proteinExistence type="predicted"/>
<reference evidence="1" key="2">
    <citation type="submission" date="2018-05" db="EMBL/GenBank/DDBJ databases">
        <authorList>
            <person name="Lanie J.A."/>
            <person name="Ng W.-L."/>
            <person name="Kazmierczak K.M."/>
            <person name="Andrzejewski T.M."/>
            <person name="Davidsen T.M."/>
            <person name="Wayne K.J."/>
            <person name="Tettelin H."/>
            <person name="Glass J.I."/>
            <person name="Rusch D."/>
            <person name="Podicherti R."/>
            <person name="Tsui H.-C.T."/>
            <person name="Winkler M.E."/>
        </authorList>
    </citation>
    <scope>NUCLEOTIDE SEQUENCE [LARGE SCALE GENOMIC DNA]</scope>
    <source>
        <strain evidence="1">ZY111</strain>
    </source>
</reference>
<comment type="caution">
    <text evidence="1">The sequence shown here is derived from an EMBL/GenBank/DDBJ whole genome shotgun (WGS) entry which is preliminary data.</text>
</comment>
<dbReference type="AlphaFoldDB" id="A0A2U2X9T5"/>
<dbReference type="Proteomes" id="UP000245375">
    <property type="component" value="Unassembled WGS sequence"/>
</dbReference>
<organism evidence="1 2">
    <name type="scientific">Algibacter marinivivus</name>
    <dbReference type="NCBI Taxonomy" id="2100723"/>
    <lineage>
        <taxon>Bacteria</taxon>
        <taxon>Pseudomonadati</taxon>
        <taxon>Bacteroidota</taxon>
        <taxon>Flavobacteriia</taxon>
        <taxon>Flavobacteriales</taxon>
        <taxon>Flavobacteriaceae</taxon>
        <taxon>Algibacter</taxon>
    </lineage>
</organism>
<protein>
    <recommendedName>
        <fullName evidence="3">NIPSNAP protein</fullName>
    </recommendedName>
</protein>
<evidence type="ECO:0008006" key="3">
    <source>
        <dbReference type="Google" id="ProtNLM"/>
    </source>
</evidence>
<gene>
    <name evidence="1" type="ORF">DIS18_01400</name>
</gene>
<keyword evidence="2" id="KW-1185">Reference proteome</keyword>
<dbReference type="EMBL" id="QFRI01000001">
    <property type="protein sequence ID" value="PWH84545.1"/>
    <property type="molecule type" value="Genomic_DNA"/>
</dbReference>
<name>A0A2U2X9T5_9FLAO</name>